<dbReference type="Proteomes" id="UP000285768">
    <property type="component" value="Chromosome"/>
</dbReference>
<dbReference type="Pfam" id="PF08386">
    <property type="entry name" value="Abhydrolase_4"/>
    <property type="match status" value="1"/>
</dbReference>
<reference evidence="7 8" key="1">
    <citation type="submission" date="2019-01" db="EMBL/GenBank/DDBJ databases">
        <title>Leucobacter muris sp. nov. isolated from the nose of a laboratory mouse.</title>
        <authorList>
            <person name="Benga L."/>
            <person name="Sproeer C."/>
            <person name="Schumann P."/>
            <person name="Verbarg S."/>
            <person name="Bunk B."/>
            <person name="Engelhardt E."/>
            <person name="Benten P.M."/>
            <person name="Sager M."/>
        </authorList>
    </citation>
    <scope>NUCLEOTIDE SEQUENCE [LARGE SCALE GENOMIC DNA]</scope>
    <source>
        <strain evidence="7 8">DSM 101948</strain>
    </source>
</reference>
<dbReference type="EMBL" id="CP035037">
    <property type="protein sequence ID" value="QAB16618.1"/>
    <property type="molecule type" value="Genomic_DNA"/>
</dbReference>
<dbReference type="GO" id="GO:0016787">
    <property type="term" value="F:hydrolase activity"/>
    <property type="evidence" value="ECO:0007669"/>
    <property type="project" value="UniProtKB-KW"/>
</dbReference>
<evidence type="ECO:0000256" key="4">
    <source>
        <dbReference type="SAM" id="SignalP"/>
    </source>
</evidence>
<gene>
    <name evidence="7" type="ORF">Leucomu_00505</name>
</gene>
<dbReference type="SUPFAM" id="SSF53474">
    <property type="entry name" value="alpha/beta-Hydrolases"/>
    <property type="match status" value="1"/>
</dbReference>
<dbReference type="InterPro" id="IPR051601">
    <property type="entry name" value="Serine_prot/Carboxylest_S33"/>
</dbReference>
<name>A0ABX5QC78_9MICO</name>
<evidence type="ECO:0000259" key="5">
    <source>
        <dbReference type="Pfam" id="PF00561"/>
    </source>
</evidence>
<dbReference type="Gene3D" id="3.40.50.1820">
    <property type="entry name" value="alpha/beta hydrolase"/>
    <property type="match status" value="1"/>
</dbReference>
<evidence type="ECO:0000256" key="1">
    <source>
        <dbReference type="ARBA" id="ARBA00010088"/>
    </source>
</evidence>
<dbReference type="InterPro" id="IPR029058">
    <property type="entry name" value="AB_hydrolase_fold"/>
</dbReference>
<accession>A0ABX5QC78</accession>
<evidence type="ECO:0000313" key="8">
    <source>
        <dbReference type="Proteomes" id="UP000285768"/>
    </source>
</evidence>
<feature type="signal peptide" evidence="4">
    <location>
        <begin position="1"/>
        <end position="43"/>
    </location>
</feature>
<evidence type="ECO:0000256" key="2">
    <source>
        <dbReference type="ARBA" id="ARBA00022729"/>
    </source>
</evidence>
<keyword evidence="3 7" id="KW-0378">Hydrolase</keyword>
<dbReference type="RefSeq" id="WP_017884201.1">
    <property type="nucleotide sequence ID" value="NZ_CP035037.1"/>
</dbReference>
<dbReference type="PANTHER" id="PTHR43248:SF29">
    <property type="entry name" value="TRIPEPTIDYL AMINOPEPTIDASE"/>
    <property type="match status" value="1"/>
</dbReference>
<proteinExistence type="inferred from homology"/>
<protein>
    <submittedName>
        <fullName evidence="7">Alpha/beta hydrolase</fullName>
    </submittedName>
</protein>
<feature type="chain" id="PRO_5047269936" evidence="4">
    <location>
        <begin position="44"/>
        <end position="520"/>
    </location>
</feature>
<evidence type="ECO:0000259" key="6">
    <source>
        <dbReference type="Pfam" id="PF08386"/>
    </source>
</evidence>
<organism evidence="7 8">
    <name type="scientific">Leucobacter muris</name>
    <dbReference type="NCBI Taxonomy" id="1935379"/>
    <lineage>
        <taxon>Bacteria</taxon>
        <taxon>Bacillati</taxon>
        <taxon>Actinomycetota</taxon>
        <taxon>Actinomycetes</taxon>
        <taxon>Micrococcales</taxon>
        <taxon>Microbacteriaceae</taxon>
        <taxon>Leucobacter</taxon>
    </lineage>
</organism>
<sequence length="520" mass="54707">MADRRLGSIGASSARISRAQRARFAALAALAAGVLVLSGCAPAVDDSENALQAETFPGVYAQTIEWGECDLSEIEDGAAKRLEEKGAPLDEYQCAAVEAPLDWNDPRNHETIELSVNQRAATGDGEPLGTLFVNPGGPGASGVDLAYRLSIMPGAERVTERYAVVGFDPRGIGRSSRIDCPGFSDVAELEIALCADANPLAHSMGTSQVARDMELLRTLLGDDSLHYLGYSYGTVLGATYATLFPERVGRLVLDSAISANWGAPVNRFKQQAAIARETVALLSGCATEYGRSDCPIESEEQLQQAIDRLDETPLVASTGDELDGGVLLEFLTASLYGIPEGRELALDRLASAMRGEQQGIDEILESMASGGAAVGIEGSIVSCHSFPDDPDLVGFLEYVEEAGLPEMLGGPEIDDEALLPWIDLSCDALPESGDDITDSFSGSPDAPILVIGVLGDHATPYEGSEQLVRELGNARLLTLDGHGHGASYLGRSSCVNDATTAYLLEGELPEPGAVCESDAG</sequence>
<dbReference type="InterPro" id="IPR000073">
    <property type="entry name" value="AB_hydrolase_1"/>
</dbReference>
<keyword evidence="2 4" id="KW-0732">Signal</keyword>
<feature type="domain" description="AB hydrolase-1" evidence="5">
    <location>
        <begin position="130"/>
        <end position="267"/>
    </location>
</feature>
<feature type="domain" description="Peptidase S33 tripeptidyl aminopeptidase-like C-terminal" evidence="6">
    <location>
        <begin position="423"/>
        <end position="515"/>
    </location>
</feature>
<keyword evidence="8" id="KW-1185">Reference proteome</keyword>
<dbReference type="InterPro" id="IPR013595">
    <property type="entry name" value="Pept_S33_TAP-like_C"/>
</dbReference>
<dbReference type="Pfam" id="PF00561">
    <property type="entry name" value="Abhydrolase_1"/>
    <property type="match status" value="1"/>
</dbReference>
<evidence type="ECO:0000313" key="7">
    <source>
        <dbReference type="EMBL" id="QAB16618.1"/>
    </source>
</evidence>
<comment type="similarity">
    <text evidence="1">Belongs to the peptidase S33 family.</text>
</comment>
<evidence type="ECO:0000256" key="3">
    <source>
        <dbReference type="ARBA" id="ARBA00022801"/>
    </source>
</evidence>
<dbReference type="PANTHER" id="PTHR43248">
    <property type="entry name" value="2-SUCCINYL-6-HYDROXY-2,4-CYCLOHEXADIENE-1-CARBOXYLATE SYNTHASE"/>
    <property type="match status" value="1"/>
</dbReference>